<evidence type="ECO:0000256" key="4">
    <source>
        <dbReference type="ARBA" id="ARBA00022771"/>
    </source>
</evidence>
<feature type="domain" description="NF-X1-type" evidence="7">
    <location>
        <begin position="332"/>
        <end position="365"/>
    </location>
</feature>
<name>A0A067FNJ6_CITSI</name>
<gene>
    <name evidence="8" type="ORF">CISIN_1g0072711mg</name>
</gene>
<dbReference type="SMART" id="SM00438">
    <property type="entry name" value="ZnF_NFX"/>
    <property type="match status" value="9"/>
</dbReference>
<evidence type="ECO:0000313" key="8">
    <source>
        <dbReference type="EMBL" id="KDO68963.1"/>
    </source>
</evidence>
<dbReference type="InterPro" id="IPR034078">
    <property type="entry name" value="NFX1_fam"/>
</dbReference>
<feature type="non-terminal residue" evidence="8">
    <location>
        <position position="558"/>
    </location>
</feature>
<reference evidence="8 9" key="1">
    <citation type="submission" date="2014-04" db="EMBL/GenBank/DDBJ databases">
        <authorList>
            <consortium name="International Citrus Genome Consortium"/>
            <person name="Gmitter F."/>
            <person name="Chen C."/>
            <person name="Farmerie W."/>
            <person name="Harkins T."/>
            <person name="Desany B."/>
            <person name="Mohiuddin M."/>
            <person name="Kodira C."/>
            <person name="Borodovsky M."/>
            <person name="Lomsadze A."/>
            <person name="Burns P."/>
            <person name="Jenkins J."/>
            <person name="Prochnik S."/>
            <person name="Shu S."/>
            <person name="Chapman J."/>
            <person name="Pitluck S."/>
            <person name="Schmutz J."/>
            <person name="Rokhsar D."/>
        </authorList>
    </citation>
    <scope>NUCLEOTIDE SEQUENCE</scope>
</reference>
<dbReference type="PANTHER" id="PTHR12360:SF1">
    <property type="entry name" value="NF-X1-TYPE ZINC FINGER PROTEIN NFXL1"/>
    <property type="match status" value="1"/>
</dbReference>
<evidence type="ECO:0000256" key="5">
    <source>
        <dbReference type="ARBA" id="ARBA00022833"/>
    </source>
</evidence>
<keyword evidence="4" id="KW-0863">Zinc-finger</keyword>
<evidence type="ECO:0000256" key="6">
    <source>
        <dbReference type="SAM" id="MobiDB-lite"/>
    </source>
</evidence>
<dbReference type="GO" id="GO:0008270">
    <property type="term" value="F:zinc ion binding"/>
    <property type="evidence" value="ECO:0007669"/>
    <property type="project" value="UniProtKB-KW"/>
</dbReference>
<accession>A0A067FNJ6</accession>
<feature type="domain" description="NF-X1-type" evidence="7">
    <location>
        <begin position="227"/>
        <end position="242"/>
    </location>
</feature>
<feature type="domain" description="NF-X1-type" evidence="7">
    <location>
        <begin position="137"/>
        <end position="156"/>
    </location>
</feature>
<keyword evidence="2" id="KW-0479">Metal-binding</keyword>
<keyword evidence="5" id="KW-0862">Zinc</keyword>
<dbReference type="AlphaFoldDB" id="A0A067FNJ6"/>
<dbReference type="GO" id="GO:0003700">
    <property type="term" value="F:DNA-binding transcription factor activity"/>
    <property type="evidence" value="ECO:0007669"/>
    <property type="project" value="InterPro"/>
</dbReference>
<comment type="similarity">
    <text evidence="1">Belongs to the NFX1 family.</text>
</comment>
<protein>
    <recommendedName>
        <fullName evidence="7">NF-X1-type domain-containing protein</fullName>
    </recommendedName>
</protein>
<feature type="domain" description="NF-X1-type" evidence="7">
    <location>
        <begin position="250"/>
        <end position="295"/>
    </location>
</feature>
<feature type="domain" description="NF-X1-type" evidence="7">
    <location>
        <begin position="438"/>
        <end position="460"/>
    </location>
</feature>
<dbReference type="PANTHER" id="PTHR12360">
    <property type="entry name" value="NUCLEAR TRANSCRIPTION FACTOR, X-BOX BINDING 1 NFX1"/>
    <property type="match status" value="1"/>
</dbReference>
<dbReference type="eggNOG" id="KOG1952">
    <property type="taxonomic scope" value="Eukaryota"/>
</dbReference>
<evidence type="ECO:0000256" key="2">
    <source>
        <dbReference type="ARBA" id="ARBA00022723"/>
    </source>
</evidence>
<proteinExistence type="inferred from homology"/>
<dbReference type="Pfam" id="PF01422">
    <property type="entry name" value="zf-NF-X1"/>
    <property type="match status" value="9"/>
</dbReference>
<evidence type="ECO:0000256" key="3">
    <source>
        <dbReference type="ARBA" id="ARBA00022737"/>
    </source>
</evidence>
<dbReference type="PaxDb" id="2711-XP_006486315.1"/>
<feature type="domain" description="NF-X1-type" evidence="7">
    <location>
        <begin position="30"/>
        <end position="49"/>
    </location>
</feature>
<keyword evidence="3" id="KW-0677">Repeat</keyword>
<evidence type="ECO:0000256" key="1">
    <source>
        <dbReference type="ARBA" id="ARBA00007269"/>
    </source>
</evidence>
<feature type="compositionally biased region" description="Basic residues" evidence="6">
    <location>
        <begin position="538"/>
        <end position="547"/>
    </location>
</feature>
<feature type="domain" description="NF-X1-type" evidence="7">
    <location>
        <begin position="375"/>
        <end position="393"/>
    </location>
</feature>
<sequence>MCRCGRVEEERECCERDFRCENACGKALDCGKHVCERGCHVGQCGGCPLQGKRTCPCGKRVYEGMSCDVAVPLCGATCDKMLSCRIHRCHDRCHRGPCIETCRMVIAKLCRCRSLKKEVPCYQDLVCERKCQRMRDCGRHACKRRCCNGDCPPCSEICGKRLLCKNHKCPSPCHRGACAPCPLMVTISCACGETQFEVPCGTEKDQKPPKCRKSCHVIPLCRHRSICKPHKCHYGACPPCRLLCEEEYPCGHSCKLSCHGPRPPPNPEFTLKTKKKKSNHQSEVTPGSPCPPCPELIWRSCVGEHIGAERMMVCSDRTQFSCDNLCGNPLPCGNHYCTKYCHALKSQSSLSVETRSAESCEVCSLPCQKERLPTCPHSCPLPCHPGECPPCKVLVKRSCHCGSMVHVFECIYFNTLSEKEQMAARSCGGPCHRKLPYCTHLCPEICHPGQCPLPEQCCKKVTVRCGCQTLKKEWQCLDVQAAYRNIGRDPKDISKNQFGLGLLRCNSDCKSKVQVVDSVLQSRKPKVEEKEPATEKHVGKRRKRRERVRVVNQASRLQ</sequence>
<dbReference type="InterPro" id="IPR000967">
    <property type="entry name" value="Znf_NFX1"/>
</dbReference>
<dbReference type="EMBL" id="KK784893">
    <property type="protein sequence ID" value="KDO68963.1"/>
    <property type="molecule type" value="Genomic_DNA"/>
</dbReference>
<dbReference type="CDD" id="cd06008">
    <property type="entry name" value="NF-X1-zinc-finger"/>
    <property type="match status" value="4"/>
</dbReference>
<keyword evidence="9" id="KW-1185">Reference proteome</keyword>
<feature type="domain" description="NF-X1-type" evidence="7">
    <location>
        <begin position="84"/>
        <end position="104"/>
    </location>
</feature>
<feature type="region of interest" description="Disordered" evidence="6">
    <location>
        <begin position="523"/>
        <end position="558"/>
    </location>
</feature>
<organism evidence="8 9">
    <name type="scientific">Citrus sinensis</name>
    <name type="common">Sweet orange</name>
    <name type="synonym">Citrus aurantium var. sinensis</name>
    <dbReference type="NCBI Taxonomy" id="2711"/>
    <lineage>
        <taxon>Eukaryota</taxon>
        <taxon>Viridiplantae</taxon>
        <taxon>Streptophyta</taxon>
        <taxon>Embryophyta</taxon>
        <taxon>Tracheophyta</taxon>
        <taxon>Spermatophyta</taxon>
        <taxon>Magnoliopsida</taxon>
        <taxon>eudicotyledons</taxon>
        <taxon>Gunneridae</taxon>
        <taxon>Pentapetalae</taxon>
        <taxon>rosids</taxon>
        <taxon>malvids</taxon>
        <taxon>Sapindales</taxon>
        <taxon>Rutaceae</taxon>
        <taxon>Aurantioideae</taxon>
        <taxon>Citrus</taxon>
    </lineage>
</organism>
<feature type="compositionally biased region" description="Basic and acidic residues" evidence="6">
    <location>
        <begin position="525"/>
        <end position="537"/>
    </location>
</feature>
<evidence type="ECO:0000259" key="7">
    <source>
        <dbReference type="SMART" id="SM00438"/>
    </source>
</evidence>
<evidence type="ECO:0000313" key="9">
    <source>
        <dbReference type="Proteomes" id="UP000027120"/>
    </source>
</evidence>
<dbReference type="GO" id="GO:0005634">
    <property type="term" value="C:nucleus"/>
    <property type="evidence" value="ECO:0007669"/>
    <property type="project" value="InterPro"/>
</dbReference>
<dbReference type="Proteomes" id="UP000027120">
    <property type="component" value="Unassembled WGS sequence"/>
</dbReference>
<feature type="domain" description="NF-X1-type" evidence="7">
    <location>
        <begin position="164"/>
        <end position="183"/>
    </location>
</feature>